<keyword evidence="1" id="KW-0238">DNA-binding</keyword>
<dbReference type="RefSeq" id="WP_275823685.1">
    <property type="nucleotide sequence ID" value="NZ_JARHUD010000008.1"/>
</dbReference>
<dbReference type="EMBL" id="JARHUD010000008">
    <property type="protein sequence ID" value="MDF2096919.1"/>
    <property type="molecule type" value="Genomic_DNA"/>
</dbReference>
<dbReference type="Gene3D" id="1.10.10.10">
    <property type="entry name" value="Winged helix-like DNA-binding domain superfamily/Winged helix DNA-binding domain"/>
    <property type="match status" value="1"/>
</dbReference>
<dbReference type="NCBIfam" id="TIGR00738">
    <property type="entry name" value="rrf2_super"/>
    <property type="match status" value="1"/>
</dbReference>
<name>A0ABT5YPL7_9PROT</name>
<reference evidence="2 3" key="1">
    <citation type="submission" date="2023-03" db="EMBL/GenBank/DDBJ databases">
        <title>Fodinicurvata sp. CAU 1616 isolated from sea sendiment.</title>
        <authorList>
            <person name="Kim W."/>
        </authorList>
    </citation>
    <scope>NUCLEOTIDE SEQUENCE [LARGE SCALE GENOMIC DNA]</scope>
    <source>
        <strain evidence="2 3">CAU 1616</strain>
    </source>
</reference>
<evidence type="ECO:0000313" key="2">
    <source>
        <dbReference type="EMBL" id="MDF2096919.1"/>
    </source>
</evidence>
<accession>A0ABT5YPL7</accession>
<dbReference type="PANTHER" id="PTHR33221:SF4">
    <property type="entry name" value="HTH-TYPE TRANSCRIPTIONAL REPRESSOR NSRR"/>
    <property type="match status" value="1"/>
</dbReference>
<evidence type="ECO:0000256" key="1">
    <source>
        <dbReference type="ARBA" id="ARBA00023125"/>
    </source>
</evidence>
<dbReference type="InterPro" id="IPR030489">
    <property type="entry name" value="TR_Rrf2-type_CS"/>
</dbReference>
<dbReference type="InterPro" id="IPR036390">
    <property type="entry name" value="WH_DNA-bd_sf"/>
</dbReference>
<keyword evidence="3" id="KW-1185">Reference proteome</keyword>
<dbReference type="Proteomes" id="UP001215503">
    <property type="component" value="Unassembled WGS sequence"/>
</dbReference>
<comment type="caution">
    <text evidence="2">The sequence shown here is derived from an EMBL/GenBank/DDBJ whole genome shotgun (WGS) entry which is preliminary data.</text>
</comment>
<dbReference type="PANTHER" id="PTHR33221">
    <property type="entry name" value="WINGED HELIX-TURN-HELIX TRANSCRIPTIONAL REGULATOR, RRF2 FAMILY"/>
    <property type="match status" value="1"/>
</dbReference>
<dbReference type="PROSITE" id="PS51197">
    <property type="entry name" value="HTH_RRF2_2"/>
    <property type="match status" value="1"/>
</dbReference>
<dbReference type="Pfam" id="PF02082">
    <property type="entry name" value="Rrf2"/>
    <property type="match status" value="1"/>
</dbReference>
<evidence type="ECO:0000313" key="3">
    <source>
        <dbReference type="Proteomes" id="UP001215503"/>
    </source>
</evidence>
<protein>
    <submittedName>
        <fullName evidence="2">Rrf2 family transcriptional regulator</fullName>
    </submittedName>
</protein>
<dbReference type="InterPro" id="IPR000944">
    <property type="entry name" value="Tscrpt_reg_Rrf2"/>
</dbReference>
<dbReference type="SUPFAM" id="SSF46785">
    <property type="entry name" value="Winged helix' DNA-binding domain"/>
    <property type="match status" value="1"/>
</dbReference>
<dbReference type="PROSITE" id="PS01332">
    <property type="entry name" value="HTH_RRF2_1"/>
    <property type="match status" value="1"/>
</dbReference>
<organism evidence="2 3">
    <name type="scientific">Aquibaculum arenosum</name>
    <dbReference type="NCBI Taxonomy" id="3032591"/>
    <lineage>
        <taxon>Bacteria</taxon>
        <taxon>Pseudomonadati</taxon>
        <taxon>Pseudomonadota</taxon>
        <taxon>Alphaproteobacteria</taxon>
        <taxon>Rhodospirillales</taxon>
        <taxon>Rhodovibrionaceae</taxon>
        <taxon>Aquibaculum</taxon>
    </lineage>
</organism>
<sequence length="148" mass="15691">MRLTSFTDYGLRVLMRLAGAPGTRFTTEALAREFAVSRNHLVKVVGELVQAGLVESRKGAGGGIRLAEGADRVSLGAVIRRLEGDAPLVECFRDDGGSCTLTPGCLLRGRLSAAREVFLRELDKTPLIDCAWPPGGGGNVADSPQARL</sequence>
<proteinExistence type="predicted"/>
<dbReference type="InterPro" id="IPR036388">
    <property type="entry name" value="WH-like_DNA-bd_sf"/>
</dbReference>
<gene>
    <name evidence="2" type="ORF">P2G67_13130</name>
</gene>